<evidence type="ECO:0000256" key="1">
    <source>
        <dbReference type="SAM" id="SignalP"/>
    </source>
</evidence>
<sequence>MQFSTLTLLAASAFIPAIYAASAAPQDTCHCTGDDKAASGVKSTTEQCCANAVFGKGVKAAGKFTGDVCDYTGVAAFKNFDIVTAIEGFDSCCRTTKPGGVQSAQGGQCQKSTKS</sequence>
<name>A0A4P7NDX9_PYROR</name>
<organism evidence="2 3">
    <name type="scientific">Pyricularia oryzae</name>
    <name type="common">Rice blast fungus</name>
    <name type="synonym">Magnaporthe oryzae</name>
    <dbReference type="NCBI Taxonomy" id="318829"/>
    <lineage>
        <taxon>Eukaryota</taxon>
        <taxon>Fungi</taxon>
        <taxon>Dikarya</taxon>
        <taxon>Ascomycota</taxon>
        <taxon>Pezizomycotina</taxon>
        <taxon>Sordariomycetes</taxon>
        <taxon>Sordariomycetidae</taxon>
        <taxon>Magnaporthales</taxon>
        <taxon>Pyriculariaceae</taxon>
        <taxon>Pyricularia</taxon>
    </lineage>
</organism>
<accession>A0A4P7NDX9</accession>
<evidence type="ECO:0000313" key="3">
    <source>
        <dbReference type="Proteomes" id="UP000294847"/>
    </source>
</evidence>
<dbReference type="Proteomes" id="UP000294847">
    <property type="component" value="Chromosome 3"/>
</dbReference>
<gene>
    <name evidence="2" type="ORF">PoMZ_04815</name>
</gene>
<feature type="chain" id="PRO_5020409969" evidence="1">
    <location>
        <begin position="21"/>
        <end position="115"/>
    </location>
</feature>
<dbReference type="AlphaFoldDB" id="A0A4P7NDX9"/>
<protein>
    <submittedName>
        <fullName evidence="2">Uncharacterized protein</fullName>
    </submittedName>
</protein>
<evidence type="ECO:0000313" key="2">
    <source>
        <dbReference type="EMBL" id="QBZ59850.1"/>
    </source>
</evidence>
<keyword evidence="1" id="KW-0732">Signal</keyword>
<reference evidence="2 3" key="1">
    <citation type="journal article" date="2019" name="Mol. Biol. Evol.">
        <title>Blast fungal genomes show frequent chromosomal changes, gene gains and losses, and effector gene turnover.</title>
        <authorList>
            <person name="Gomez Luciano L.B."/>
            <person name="Jason Tsai I."/>
            <person name="Chuma I."/>
            <person name="Tosa Y."/>
            <person name="Chen Y.H."/>
            <person name="Li J.Y."/>
            <person name="Li M.Y."/>
            <person name="Jade Lu M.Y."/>
            <person name="Nakayashiki H."/>
            <person name="Li W.H."/>
        </authorList>
    </citation>
    <scope>NUCLEOTIDE SEQUENCE [LARGE SCALE GENOMIC DNA]</scope>
    <source>
        <strain evidence="2">MZ5-1-6</strain>
    </source>
</reference>
<dbReference type="EMBL" id="CP034206">
    <property type="protein sequence ID" value="QBZ59850.1"/>
    <property type="molecule type" value="Genomic_DNA"/>
</dbReference>
<feature type="signal peptide" evidence="1">
    <location>
        <begin position="1"/>
        <end position="20"/>
    </location>
</feature>
<proteinExistence type="predicted"/>